<evidence type="ECO:0000256" key="1">
    <source>
        <dbReference type="SAM" id="MobiDB-lite"/>
    </source>
</evidence>
<evidence type="ECO:0000313" key="4">
    <source>
        <dbReference type="Proteomes" id="UP001553161"/>
    </source>
</evidence>
<feature type="chain" id="PRO_5047379690" evidence="2">
    <location>
        <begin position="25"/>
        <end position="95"/>
    </location>
</feature>
<reference evidence="3 4" key="1">
    <citation type="submission" date="2024-07" db="EMBL/GenBank/DDBJ databases">
        <authorList>
            <person name="Kang M."/>
        </authorList>
    </citation>
    <scope>NUCLEOTIDE SEQUENCE [LARGE SCALE GENOMIC DNA]</scope>
    <source>
        <strain evidence="3 4">DFM31</strain>
    </source>
</reference>
<dbReference type="Proteomes" id="UP001553161">
    <property type="component" value="Unassembled WGS sequence"/>
</dbReference>
<organism evidence="3 4">
    <name type="scientific">Meridianimarinicoccus marinus</name>
    <dbReference type="NCBI Taxonomy" id="3231483"/>
    <lineage>
        <taxon>Bacteria</taxon>
        <taxon>Pseudomonadati</taxon>
        <taxon>Pseudomonadota</taxon>
        <taxon>Alphaproteobacteria</taxon>
        <taxon>Rhodobacterales</taxon>
        <taxon>Paracoccaceae</taxon>
        <taxon>Meridianimarinicoccus</taxon>
    </lineage>
</organism>
<feature type="signal peptide" evidence="2">
    <location>
        <begin position="1"/>
        <end position="24"/>
    </location>
</feature>
<name>A0ABV3L5A9_9RHOB</name>
<proteinExistence type="predicted"/>
<gene>
    <name evidence="3" type="ORF">AB0T83_08260</name>
</gene>
<evidence type="ECO:0000313" key="3">
    <source>
        <dbReference type="EMBL" id="MEV8466767.1"/>
    </source>
</evidence>
<comment type="caution">
    <text evidence="3">The sequence shown here is derived from an EMBL/GenBank/DDBJ whole genome shotgun (WGS) entry which is preliminary data.</text>
</comment>
<feature type="region of interest" description="Disordered" evidence="1">
    <location>
        <begin position="75"/>
        <end position="95"/>
    </location>
</feature>
<sequence length="95" mass="10027">MKTTLKAALLAATVALPSASAVWANSDTDTMAVGHSMLVGALVNSLSLQNIDSVGIEKLTLTEIVQLRQILSDDDSNTSTMRQQASEILDAARAR</sequence>
<keyword evidence="4" id="KW-1185">Reference proteome</keyword>
<accession>A0ABV3L5A9</accession>
<evidence type="ECO:0000256" key="2">
    <source>
        <dbReference type="SAM" id="SignalP"/>
    </source>
</evidence>
<feature type="compositionally biased region" description="Polar residues" evidence="1">
    <location>
        <begin position="77"/>
        <end position="86"/>
    </location>
</feature>
<dbReference type="RefSeq" id="WP_366192558.1">
    <property type="nucleotide sequence ID" value="NZ_JBFBVU010000008.1"/>
</dbReference>
<protein>
    <submittedName>
        <fullName evidence="3">Uncharacterized protein</fullName>
    </submittedName>
</protein>
<keyword evidence="2" id="KW-0732">Signal</keyword>
<dbReference type="EMBL" id="JBFBVU010000008">
    <property type="protein sequence ID" value="MEV8466767.1"/>
    <property type="molecule type" value="Genomic_DNA"/>
</dbReference>